<dbReference type="Proteomes" id="UP000189796">
    <property type="component" value="Chromosome I"/>
</dbReference>
<evidence type="ECO:0000313" key="1">
    <source>
        <dbReference type="EMBL" id="SHH44163.1"/>
    </source>
</evidence>
<dbReference type="EMBL" id="LT670817">
    <property type="protein sequence ID" value="SHH44163.1"/>
    <property type="molecule type" value="Genomic_DNA"/>
</dbReference>
<accession>A0A1M5T1C9</accession>
<name>A0A1M5T1C9_9BRAD</name>
<evidence type="ECO:0000313" key="2">
    <source>
        <dbReference type="Proteomes" id="UP000189796"/>
    </source>
</evidence>
<organism evidence="1 2">
    <name type="scientific">Bradyrhizobium erythrophlei</name>
    <dbReference type="NCBI Taxonomy" id="1437360"/>
    <lineage>
        <taxon>Bacteria</taxon>
        <taxon>Pseudomonadati</taxon>
        <taxon>Pseudomonadota</taxon>
        <taxon>Alphaproteobacteria</taxon>
        <taxon>Hyphomicrobiales</taxon>
        <taxon>Nitrobacteraceae</taxon>
        <taxon>Bradyrhizobium</taxon>
    </lineage>
</organism>
<sequence length="29" mass="3494">MRREAGEDENFFIAKYRDSESAQSVFSWH</sequence>
<gene>
    <name evidence="1" type="ORF">SAMN05443248_4822</name>
</gene>
<reference evidence="1 2" key="1">
    <citation type="submission" date="2016-11" db="EMBL/GenBank/DDBJ databases">
        <authorList>
            <person name="Jaros S."/>
            <person name="Januszkiewicz K."/>
            <person name="Wedrychowicz H."/>
        </authorList>
    </citation>
    <scope>NUCLEOTIDE SEQUENCE [LARGE SCALE GENOMIC DNA]</scope>
    <source>
        <strain evidence="1 2">GAS138</strain>
    </source>
</reference>
<protein>
    <submittedName>
        <fullName evidence="1">Uncharacterized protein</fullName>
    </submittedName>
</protein>
<dbReference type="AlphaFoldDB" id="A0A1M5T1C9"/>
<proteinExistence type="predicted"/>